<dbReference type="PANTHER" id="PTHR12592:SF0">
    <property type="entry name" value="ATP-DEPENDENT (S)-NAD(P)H-HYDRATE DEHYDRATASE"/>
    <property type="match status" value="1"/>
</dbReference>
<evidence type="ECO:0000256" key="18">
    <source>
        <dbReference type="HAMAP-Rule" id="MF_01966"/>
    </source>
</evidence>
<evidence type="ECO:0000256" key="6">
    <source>
        <dbReference type="ARBA" id="ARBA00022741"/>
    </source>
</evidence>
<dbReference type="RefSeq" id="WP_062250767.1">
    <property type="nucleotide sequence ID" value="NZ_LHZA01000155.1"/>
</dbReference>
<dbReference type="Pfam" id="PF01256">
    <property type="entry name" value="Carb_kinase"/>
    <property type="match status" value="1"/>
</dbReference>
<dbReference type="SUPFAM" id="SSF64153">
    <property type="entry name" value="YjeF N-terminal domain-like"/>
    <property type="match status" value="1"/>
</dbReference>
<comment type="similarity">
    <text evidence="17">Belongs to the NnrD/CARKD family.</text>
</comment>
<dbReference type="Pfam" id="PF03853">
    <property type="entry name" value="YjeF_N"/>
    <property type="match status" value="1"/>
</dbReference>
<evidence type="ECO:0000256" key="14">
    <source>
        <dbReference type="ARBA" id="ARBA00025153"/>
    </source>
</evidence>
<organism evidence="22 23">
    <name type="scientific">Acetobacter cerevisiae</name>
    <dbReference type="NCBI Taxonomy" id="178900"/>
    <lineage>
        <taxon>Bacteria</taxon>
        <taxon>Pseudomonadati</taxon>
        <taxon>Pseudomonadota</taxon>
        <taxon>Alphaproteobacteria</taxon>
        <taxon>Acetobacterales</taxon>
        <taxon>Acetobacteraceae</taxon>
        <taxon>Acetobacter</taxon>
    </lineage>
</organism>
<dbReference type="EC" id="5.1.99.6" evidence="19"/>
<keyword evidence="7 17" id="KW-0067">ATP-binding</keyword>
<comment type="caution">
    <text evidence="22">The sequence shown here is derived from an EMBL/GenBank/DDBJ whole genome shotgun (WGS) entry which is preliminary data.</text>
</comment>
<evidence type="ECO:0000256" key="7">
    <source>
        <dbReference type="ARBA" id="ARBA00022840"/>
    </source>
</evidence>
<dbReference type="EMBL" id="LHZA01000155">
    <property type="protein sequence ID" value="KXU92195.1"/>
    <property type="molecule type" value="Genomic_DNA"/>
</dbReference>
<comment type="similarity">
    <text evidence="3 19">In the N-terminal section; belongs to the NnrE/AIBP family.</text>
</comment>
<evidence type="ECO:0000256" key="8">
    <source>
        <dbReference type="ARBA" id="ARBA00022857"/>
    </source>
</evidence>
<keyword evidence="6 17" id="KW-0547">Nucleotide-binding</keyword>
<dbReference type="InterPro" id="IPR004443">
    <property type="entry name" value="YjeF_N_dom"/>
</dbReference>
<evidence type="ECO:0000259" key="20">
    <source>
        <dbReference type="PROSITE" id="PS51383"/>
    </source>
</evidence>
<evidence type="ECO:0000256" key="3">
    <source>
        <dbReference type="ARBA" id="ARBA00006001"/>
    </source>
</evidence>
<dbReference type="PROSITE" id="PS51385">
    <property type="entry name" value="YJEF_N"/>
    <property type="match status" value="1"/>
</dbReference>
<feature type="binding site" evidence="17">
    <location>
        <position position="308"/>
    </location>
    <ligand>
        <name>(6S)-NADPHX</name>
        <dbReference type="ChEBI" id="CHEBI:64076"/>
    </ligand>
</feature>
<dbReference type="AlphaFoldDB" id="A0A149Q4C7"/>
<comment type="similarity">
    <text evidence="18">Belongs to the NnrE/AIBP family.</text>
</comment>
<evidence type="ECO:0000256" key="5">
    <source>
        <dbReference type="ARBA" id="ARBA00022723"/>
    </source>
</evidence>
<comment type="function">
    <text evidence="18">Catalyzes the epimerization of the S- and R-forms of NAD(P)HX, a damaged form of NAD(P)H that is a result of enzymatic or heat-dependent hydration. This is a prerequisite for the S-specific NAD(P)H-hydrate dehydratase to allow the repair of both epimers of NAD(P)HX.</text>
</comment>
<keyword evidence="5 18" id="KW-0479">Metal-binding</keyword>
<feature type="binding site" evidence="17">
    <location>
        <position position="354"/>
    </location>
    <ligand>
        <name>(6S)-NADPHX</name>
        <dbReference type="ChEBI" id="CHEBI:64076"/>
    </ligand>
</feature>
<evidence type="ECO:0000256" key="16">
    <source>
        <dbReference type="ARBA" id="ARBA00049209"/>
    </source>
</evidence>
<name>A0A149Q4C7_9PROT</name>
<dbReference type="InterPro" id="IPR017953">
    <property type="entry name" value="Carbohydrate_kinase_pred_CS"/>
</dbReference>
<feature type="domain" description="YjeF N-terminal" evidence="21">
    <location>
        <begin position="17"/>
        <end position="208"/>
    </location>
</feature>
<dbReference type="GO" id="GO:0005524">
    <property type="term" value="F:ATP binding"/>
    <property type="evidence" value="ECO:0007669"/>
    <property type="project" value="UniProtKB-UniRule"/>
</dbReference>
<feature type="domain" description="YjeF C-terminal" evidence="20">
    <location>
        <begin position="216"/>
        <end position="471"/>
    </location>
</feature>
<feature type="binding site" evidence="18">
    <location>
        <position position="151"/>
    </location>
    <ligand>
        <name>(6S)-NADPHX</name>
        <dbReference type="ChEBI" id="CHEBI:64076"/>
    </ligand>
</feature>
<dbReference type="PANTHER" id="PTHR12592">
    <property type="entry name" value="ATP-DEPENDENT (S)-NAD(P)H-HYDRATE DEHYDRATASE FAMILY MEMBER"/>
    <property type="match status" value="1"/>
</dbReference>
<evidence type="ECO:0000259" key="21">
    <source>
        <dbReference type="PROSITE" id="PS51385"/>
    </source>
</evidence>
<dbReference type="HAMAP" id="MF_01965">
    <property type="entry name" value="NADHX_dehydratase"/>
    <property type="match status" value="1"/>
</dbReference>
<feature type="binding site" evidence="18">
    <location>
        <begin position="62"/>
        <end position="66"/>
    </location>
    <ligand>
        <name>(6S)-NADPHX</name>
        <dbReference type="ChEBI" id="CHEBI:64076"/>
    </ligand>
</feature>
<feature type="binding site" evidence="18">
    <location>
        <begin position="126"/>
        <end position="132"/>
    </location>
    <ligand>
        <name>(6S)-NADPHX</name>
        <dbReference type="ChEBI" id="CHEBI:64076"/>
    </ligand>
</feature>
<dbReference type="InterPro" id="IPR000631">
    <property type="entry name" value="CARKD"/>
</dbReference>
<comment type="catalytic activity">
    <reaction evidence="15 17 19">
        <text>(6S)-NADHX + ADP = AMP + phosphate + NADH + H(+)</text>
        <dbReference type="Rhea" id="RHEA:32223"/>
        <dbReference type="ChEBI" id="CHEBI:15378"/>
        <dbReference type="ChEBI" id="CHEBI:43474"/>
        <dbReference type="ChEBI" id="CHEBI:57945"/>
        <dbReference type="ChEBI" id="CHEBI:64074"/>
        <dbReference type="ChEBI" id="CHEBI:456215"/>
        <dbReference type="ChEBI" id="CHEBI:456216"/>
        <dbReference type="EC" id="4.2.1.136"/>
    </reaction>
</comment>
<dbReference type="PROSITE" id="PS01050">
    <property type="entry name" value="YJEF_C_2"/>
    <property type="match status" value="1"/>
</dbReference>
<comment type="cofactor">
    <cofactor evidence="17">
        <name>Mg(2+)</name>
        <dbReference type="ChEBI" id="CHEBI:18420"/>
    </cofactor>
</comment>
<sequence length="493" mass="50697">MPVFPLSDLSLYTPEEMGRVDQLASASVPVATLMDNAGRAVARAVRRYMRPCRVLVLCGPGNNGGDGFVAARYLAEAGWPVAVAEMASPRAGSAAAEASARFQGVRVPFALAEVERADLVIDAVFGAGLSRDVTGLPADLLRAGRKVVAIDIPSGIDGATGQVRGSAPHAAMTVTFCRFKPGHLLYPGRSFMGRLVLADIGMPQVALEQVPPQVWQNAPGLWRLPEPGPESHKYTRGVVSLCAGQSMPGAARLCAGGARAAGAGLVRIAAGKDAPAYRLGAPGLVIDEGPLDSLLADKRRVVWVCGPGLTEGEVTQTLPALLKAQKCVLADAGALSAAAGHPEKLRGVAVITPHIGEFTKLFGAPGANPPDSVRKAAAQINAVVVLKGASTLIAAPDGRLAINDHASPALGTAGSGDTLSGVIAALLAADMPAWDAACAGVWLHGEAGIQAGAWLIAEDLDRYLGPAREKATRMQHEYGEMCRGSLAGSRALG</sequence>
<dbReference type="PROSITE" id="PS51383">
    <property type="entry name" value="YJEF_C_3"/>
    <property type="match status" value="1"/>
</dbReference>
<keyword evidence="13" id="KW-0511">Multifunctional enzyme</keyword>
<evidence type="ECO:0000256" key="9">
    <source>
        <dbReference type="ARBA" id="ARBA00022958"/>
    </source>
</evidence>
<comment type="similarity">
    <text evidence="4 19">In the C-terminal section; belongs to the NnrD/CARKD family.</text>
</comment>
<dbReference type="PATRIC" id="fig|178900.5.peg.799"/>
<keyword evidence="10 17" id="KW-0520">NAD</keyword>
<evidence type="ECO:0000256" key="12">
    <source>
        <dbReference type="ARBA" id="ARBA00023239"/>
    </source>
</evidence>
<feature type="binding site" evidence="18">
    <location>
        <position position="122"/>
    </location>
    <ligand>
        <name>K(+)</name>
        <dbReference type="ChEBI" id="CHEBI:29103"/>
    </ligand>
</feature>
<feature type="binding site" evidence="17">
    <location>
        <position position="417"/>
    </location>
    <ligand>
        <name>(6S)-NADPHX</name>
        <dbReference type="ChEBI" id="CHEBI:64076"/>
    </ligand>
</feature>
<gene>
    <name evidence="18" type="primary">nnrE</name>
    <name evidence="17" type="synonym">nnrD</name>
    <name evidence="22" type="ORF">AD928_11790</name>
</gene>
<dbReference type="GO" id="GO:0052855">
    <property type="term" value="F:ADP-dependent NAD(P)H-hydrate dehydratase activity"/>
    <property type="evidence" value="ECO:0007669"/>
    <property type="project" value="UniProtKB-UniRule"/>
</dbReference>
<keyword evidence="11 18" id="KW-0413">Isomerase</keyword>
<evidence type="ECO:0000256" key="2">
    <source>
        <dbReference type="ARBA" id="ARBA00000909"/>
    </source>
</evidence>
<dbReference type="GO" id="GO:0046496">
    <property type="term" value="P:nicotinamide nucleotide metabolic process"/>
    <property type="evidence" value="ECO:0007669"/>
    <property type="project" value="UniProtKB-UniRule"/>
</dbReference>
<dbReference type="NCBIfam" id="TIGR00196">
    <property type="entry name" value="yjeF_cterm"/>
    <property type="match status" value="1"/>
</dbReference>
<dbReference type="PIRSF" id="PIRSF017184">
    <property type="entry name" value="Nnr"/>
    <property type="match status" value="1"/>
</dbReference>
<dbReference type="EC" id="4.2.1.136" evidence="19"/>
<feature type="binding site" evidence="18">
    <location>
        <position position="154"/>
    </location>
    <ligand>
        <name>K(+)</name>
        <dbReference type="ChEBI" id="CHEBI:29103"/>
    </ligand>
</feature>
<comment type="catalytic activity">
    <reaction evidence="1 18 19">
        <text>(6R)-NADHX = (6S)-NADHX</text>
        <dbReference type="Rhea" id="RHEA:32215"/>
        <dbReference type="ChEBI" id="CHEBI:64074"/>
        <dbReference type="ChEBI" id="CHEBI:64075"/>
        <dbReference type="EC" id="5.1.99.6"/>
    </reaction>
</comment>
<evidence type="ECO:0000256" key="19">
    <source>
        <dbReference type="PIRNR" id="PIRNR017184"/>
    </source>
</evidence>
<dbReference type="Gene3D" id="3.40.1190.20">
    <property type="match status" value="1"/>
</dbReference>
<comment type="catalytic activity">
    <reaction evidence="16 17 19">
        <text>(6S)-NADPHX + ADP = AMP + phosphate + NADPH + H(+)</text>
        <dbReference type="Rhea" id="RHEA:32235"/>
        <dbReference type="ChEBI" id="CHEBI:15378"/>
        <dbReference type="ChEBI" id="CHEBI:43474"/>
        <dbReference type="ChEBI" id="CHEBI:57783"/>
        <dbReference type="ChEBI" id="CHEBI:64076"/>
        <dbReference type="ChEBI" id="CHEBI:456215"/>
        <dbReference type="ChEBI" id="CHEBI:456216"/>
        <dbReference type="EC" id="4.2.1.136"/>
    </reaction>
</comment>
<accession>A0A149Q4C7</accession>
<dbReference type="GO" id="GO:0052856">
    <property type="term" value="F:NAD(P)HX epimerase activity"/>
    <property type="evidence" value="ECO:0007669"/>
    <property type="project" value="UniProtKB-UniRule"/>
</dbReference>
<dbReference type="NCBIfam" id="TIGR00197">
    <property type="entry name" value="yjeF_nterm"/>
    <property type="match status" value="1"/>
</dbReference>
<comment type="function">
    <text evidence="17">Catalyzes the dehydration of the S-form of NAD(P)HX at the expense of ADP, which is converted to AMP. Together with NAD(P)HX epimerase, which catalyzes the epimerization of the S- and R-forms, the enzyme allows the repair of both epimers of NAD(P)HX, a damaged form of NAD(P)H that is a result of enzymatic or heat-dependent hydration.</text>
</comment>
<protein>
    <recommendedName>
        <fullName evidence="19">Bifunctional NAD(P)H-hydrate repair enzyme</fullName>
    </recommendedName>
    <alternativeName>
        <fullName evidence="19">Nicotinamide nucleotide repair protein</fullName>
    </alternativeName>
    <domain>
        <recommendedName>
            <fullName evidence="19">ADP-dependent (S)-NAD(P)H-hydrate dehydratase</fullName>
            <ecNumber evidence="19">4.2.1.136</ecNumber>
        </recommendedName>
        <alternativeName>
            <fullName evidence="19">ADP-dependent NAD(P)HX dehydratase</fullName>
        </alternativeName>
    </domain>
    <domain>
        <recommendedName>
            <fullName evidence="19">NAD(P)H-hydrate epimerase</fullName>
            <ecNumber evidence="19">5.1.99.6</ecNumber>
        </recommendedName>
    </domain>
</protein>
<dbReference type="HAMAP" id="MF_01966">
    <property type="entry name" value="NADHX_epimerase"/>
    <property type="match status" value="1"/>
</dbReference>
<comment type="catalytic activity">
    <reaction evidence="2 18 19">
        <text>(6R)-NADPHX = (6S)-NADPHX</text>
        <dbReference type="Rhea" id="RHEA:32227"/>
        <dbReference type="ChEBI" id="CHEBI:64076"/>
        <dbReference type="ChEBI" id="CHEBI:64077"/>
        <dbReference type="EC" id="5.1.99.6"/>
    </reaction>
</comment>
<comment type="cofactor">
    <cofactor evidence="18 19">
        <name>K(+)</name>
        <dbReference type="ChEBI" id="CHEBI:29103"/>
    </cofactor>
    <text evidence="18 19">Binds 1 potassium ion per subunit.</text>
</comment>
<feature type="binding site" evidence="17">
    <location>
        <begin position="387"/>
        <end position="391"/>
    </location>
    <ligand>
        <name>AMP</name>
        <dbReference type="ChEBI" id="CHEBI:456215"/>
    </ligand>
</feature>
<evidence type="ECO:0000256" key="13">
    <source>
        <dbReference type="ARBA" id="ARBA00023268"/>
    </source>
</evidence>
<proteinExistence type="inferred from homology"/>
<evidence type="ECO:0000256" key="15">
    <source>
        <dbReference type="ARBA" id="ARBA00048238"/>
    </source>
</evidence>
<evidence type="ECO:0000313" key="23">
    <source>
        <dbReference type="Proteomes" id="UP000075473"/>
    </source>
</evidence>
<dbReference type="CDD" id="cd01171">
    <property type="entry name" value="YXKO-related"/>
    <property type="match status" value="1"/>
</dbReference>
<evidence type="ECO:0000256" key="11">
    <source>
        <dbReference type="ARBA" id="ARBA00023235"/>
    </source>
</evidence>
<dbReference type="InterPro" id="IPR029056">
    <property type="entry name" value="Ribokinase-like"/>
</dbReference>
<feature type="binding site" evidence="17">
    <location>
        <position position="416"/>
    </location>
    <ligand>
        <name>AMP</name>
        <dbReference type="ChEBI" id="CHEBI:456215"/>
    </ligand>
</feature>
<keyword evidence="9 18" id="KW-0630">Potassium</keyword>
<evidence type="ECO:0000313" key="22">
    <source>
        <dbReference type="EMBL" id="KXU92195.1"/>
    </source>
</evidence>
<evidence type="ECO:0000256" key="10">
    <source>
        <dbReference type="ARBA" id="ARBA00023027"/>
    </source>
</evidence>
<dbReference type="InterPro" id="IPR036652">
    <property type="entry name" value="YjeF_N_dom_sf"/>
</dbReference>
<dbReference type="InterPro" id="IPR030677">
    <property type="entry name" value="Nnr"/>
</dbReference>
<feature type="binding site" evidence="17">
    <location>
        <position position="250"/>
    </location>
    <ligand>
        <name>(6S)-NADPHX</name>
        <dbReference type="ChEBI" id="CHEBI:64076"/>
    </ligand>
</feature>
<evidence type="ECO:0000256" key="4">
    <source>
        <dbReference type="ARBA" id="ARBA00009524"/>
    </source>
</evidence>
<dbReference type="Gene3D" id="3.40.50.10260">
    <property type="entry name" value="YjeF N-terminal domain"/>
    <property type="match status" value="1"/>
</dbReference>
<comment type="caution">
    <text evidence="18">Lacks conserved residue(s) required for the propagation of feature annotation.</text>
</comment>
<keyword evidence="8 17" id="KW-0521">NADP</keyword>
<dbReference type="Proteomes" id="UP000075473">
    <property type="component" value="Unassembled WGS sequence"/>
</dbReference>
<feature type="binding site" evidence="18">
    <location>
        <position position="63"/>
    </location>
    <ligand>
        <name>K(+)</name>
        <dbReference type="ChEBI" id="CHEBI:29103"/>
    </ligand>
</feature>
<dbReference type="GO" id="GO:0110051">
    <property type="term" value="P:metabolite repair"/>
    <property type="evidence" value="ECO:0007669"/>
    <property type="project" value="TreeGrafter"/>
</dbReference>
<dbReference type="GO" id="GO:0046872">
    <property type="term" value="F:metal ion binding"/>
    <property type="evidence" value="ECO:0007669"/>
    <property type="project" value="UniProtKB-UniRule"/>
</dbReference>
<evidence type="ECO:0000256" key="1">
    <source>
        <dbReference type="ARBA" id="ARBA00000013"/>
    </source>
</evidence>
<reference evidence="22 23" key="1">
    <citation type="submission" date="2015-06" db="EMBL/GenBank/DDBJ databases">
        <title>Improved classification and identification of acetic acid bacteria using matrix-assisted laser desorption/ionization time-of-flight mass spectrometry; Gluconobacter nephelii and Gluconobacter uchimurae are later heterotypic synonyms of Gluconobacter japonicus and Gluconobacter oxydans, respectively.</title>
        <authorList>
            <person name="Li L."/>
            <person name="Cleenwerck I."/>
            <person name="De Vuyst L."/>
            <person name="Vandamme P."/>
        </authorList>
    </citation>
    <scope>NUCLEOTIDE SEQUENCE [LARGE SCALE GENOMIC DNA]</scope>
    <source>
        <strain evidence="22 23">LMG 1625</strain>
    </source>
</reference>
<comment type="subunit">
    <text evidence="17">Homotetramer.</text>
</comment>
<comment type="function">
    <text evidence="14 19">Bifunctional enzyme that catalyzes the epimerization of the S- and R-forms of NAD(P)HX and the dehydration of the S-form of NAD(P)HX at the expense of ADP, which is converted to AMP. This allows the repair of both epimers of NAD(P)HX, a damaged form of NAD(P)H that is a result of enzymatic or heat-dependent hydration.</text>
</comment>
<keyword evidence="12 17" id="KW-0456">Lyase</keyword>
<evidence type="ECO:0000256" key="17">
    <source>
        <dbReference type="HAMAP-Rule" id="MF_01965"/>
    </source>
</evidence>
<dbReference type="SUPFAM" id="SSF53613">
    <property type="entry name" value="Ribokinase-like"/>
    <property type="match status" value="1"/>
</dbReference>